<dbReference type="Proteomes" id="UP000217790">
    <property type="component" value="Unassembled WGS sequence"/>
</dbReference>
<evidence type="ECO:0000313" key="2">
    <source>
        <dbReference type="Proteomes" id="UP000217790"/>
    </source>
</evidence>
<name>A0A2H3CN31_ARMGA</name>
<sequence>MAVQALNGRVTLERSLFRTSNPHCEMGSGTTKTTKAEAYAGLWSYLMRYAYPNSK</sequence>
<dbReference type="AlphaFoldDB" id="A0A2H3CN31"/>
<dbReference type="EMBL" id="KZ293708">
    <property type="protein sequence ID" value="PBK83260.1"/>
    <property type="molecule type" value="Genomic_DNA"/>
</dbReference>
<protein>
    <submittedName>
        <fullName evidence="1">Uncharacterized protein</fullName>
    </submittedName>
</protein>
<accession>A0A2H3CN31</accession>
<proteinExistence type="predicted"/>
<dbReference type="InParanoid" id="A0A2H3CN31"/>
<reference evidence="2" key="1">
    <citation type="journal article" date="2017" name="Nat. Ecol. Evol.">
        <title>Genome expansion and lineage-specific genetic innovations in the forest pathogenic fungi Armillaria.</title>
        <authorList>
            <person name="Sipos G."/>
            <person name="Prasanna A.N."/>
            <person name="Walter M.C."/>
            <person name="O'Connor E."/>
            <person name="Balint B."/>
            <person name="Krizsan K."/>
            <person name="Kiss B."/>
            <person name="Hess J."/>
            <person name="Varga T."/>
            <person name="Slot J."/>
            <person name="Riley R."/>
            <person name="Boka B."/>
            <person name="Rigling D."/>
            <person name="Barry K."/>
            <person name="Lee J."/>
            <person name="Mihaltcheva S."/>
            <person name="LaButti K."/>
            <person name="Lipzen A."/>
            <person name="Waldron R."/>
            <person name="Moloney N.M."/>
            <person name="Sperisen C."/>
            <person name="Kredics L."/>
            <person name="Vagvoelgyi C."/>
            <person name="Patrignani A."/>
            <person name="Fitzpatrick D."/>
            <person name="Nagy I."/>
            <person name="Doyle S."/>
            <person name="Anderson J.B."/>
            <person name="Grigoriev I.V."/>
            <person name="Gueldener U."/>
            <person name="Muensterkoetter M."/>
            <person name="Nagy L.G."/>
        </authorList>
    </citation>
    <scope>NUCLEOTIDE SEQUENCE [LARGE SCALE GENOMIC DNA]</scope>
    <source>
        <strain evidence="2">Ar21-2</strain>
    </source>
</reference>
<organism evidence="1 2">
    <name type="scientific">Armillaria gallica</name>
    <name type="common">Bulbous honey fungus</name>
    <name type="synonym">Armillaria bulbosa</name>
    <dbReference type="NCBI Taxonomy" id="47427"/>
    <lineage>
        <taxon>Eukaryota</taxon>
        <taxon>Fungi</taxon>
        <taxon>Dikarya</taxon>
        <taxon>Basidiomycota</taxon>
        <taxon>Agaricomycotina</taxon>
        <taxon>Agaricomycetes</taxon>
        <taxon>Agaricomycetidae</taxon>
        <taxon>Agaricales</taxon>
        <taxon>Marasmiineae</taxon>
        <taxon>Physalacriaceae</taxon>
        <taxon>Armillaria</taxon>
    </lineage>
</organism>
<gene>
    <name evidence="1" type="ORF">ARMGADRAFT_677273</name>
</gene>
<evidence type="ECO:0000313" key="1">
    <source>
        <dbReference type="EMBL" id="PBK83260.1"/>
    </source>
</evidence>
<keyword evidence="2" id="KW-1185">Reference proteome</keyword>